<dbReference type="EMBL" id="SJPV01000023">
    <property type="protein sequence ID" value="TWU29145.1"/>
    <property type="molecule type" value="Genomic_DNA"/>
</dbReference>
<keyword evidence="2" id="KW-1185">Reference proteome</keyword>
<evidence type="ECO:0008006" key="3">
    <source>
        <dbReference type="Google" id="ProtNLM"/>
    </source>
</evidence>
<dbReference type="AlphaFoldDB" id="A0A5C6CZ02"/>
<protein>
    <recommendedName>
        <fullName evidence="3">Transposase</fullName>
    </recommendedName>
</protein>
<evidence type="ECO:0000313" key="2">
    <source>
        <dbReference type="Proteomes" id="UP000319143"/>
    </source>
</evidence>
<evidence type="ECO:0000313" key="1">
    <source>
        <dbReference type="EMBL" id="TWU29145.1"/>
    </source>
</evidence>
<sequence length="104" mass="12362">MRQGIGGYLEKNSDRMRYDEYLRRGYPIASGVIEGTCRHLVKDRMERSGMRWTLEGARSMLNVRAAFQSDHWRTFIDWHMQNEINQAHPNRNLIQYYTPPKLAC</sequence>
<gene>
    <name evidence="1" type="ORF">Poly41_67170</name>
</gene>
<reference evidence="1 2" key="1">
    <citation type="submission" date="2019-02" db="EMBL/GenBank/DDBJ databases">
        <title>Deep-cultivation of Planctomycetes and their phenomic and genomic characterization uncovers novel biology.</title>
        <authorList>
            <person name="Wiegand S."/>
            <person name="Jogler M."/>
            <person name="Boedeker C."/>
            <person name="Pinto D."/>
            <person name="Vollmers J."/>
            <person name="Rivas-Marin E."/>
            <person name="Kohn T."/>
            <person name="Peeters S.H."/>
            <person name="Heuer A."/>
            <person name="Rast P."/>
            <person name="Oberbeckmann S."/>
            <person name="Bunk B."/>
            <person name="Jeske O."/>
            <person name="Meyerdierks A."/>
            <person name="Storesund J.E."/>
            <person name="Kallscheuer N."/>
            <person name="Luecker S."/>
            <person name="Lage O.M."/>
            <person name="Pohl T."/>
            <person name="Merkel B.J."/>
            <person name="Hornburger P."/>
            <person name="Mueller R.-W."/>
            <person name="Bruemmer F."/>
            <person name="Labrenz M."/>
            <person name="Spormann A.M."/>
            <person name="Op Den Camp H."/>
            <person name="Overmann J."/>
            <person name="Amann R."/>
            <person name="Jetten M.S.M."/>
            <person name="Mascher T."/>
            <person name="Medema M.H."/>
            <person name="Devos D.P."/>
            <person name="Kaster A.-K."/>
            <person name="Ovreas L."/>
            <person name="Rohde M."/>
            <person name="Galperin M.Y."/>
            <person name="Jogler C."/>
        </authorList>
    </citation>
    <scope>NUCLEOTIDE SEQUENCE [LARGE SCALE GENOMIC DNA]</scope>
    <source>
        <strain evidence="1 2">Poly41</strain>
    </source>
</reference>
<name>A0A5C6CZ02_9BACT</name>
<accession>A0A5C6CZ02</accession>
<comment type="caution">
    <text evidence="1">The sequence shown here is derived from an EMBL/GenBank/DDBJ whole genome shotgun (WGS) entry which is preliminary data.</text>
</comment>
<proteinExistence type="predicted"/>
<organism evidence="1 2">
    <name type="scientific">Novipirellula artificiosorum</name>
    <dbReference type="NCBI Taxonomy" id="2528016"/>
    <lineage>
        <taxon>Bacteria</taxon>
        <taxon>Pseudomonadati</taxon>
        <taxon>Planctomycetota</taxon>
        <taxon>Planctomycetia</taxon>
        <taxon>Pirellulales</taxon>
        <taxon>Pirellulaceae</taxon>
        <taxon>Novipirellula</taxon>
    </lineage>
</organism>
<dbReference type="Proteomes" id="UP000319143">
    <property type="component" value="Unassembled WGS sequence"/>
</dbReference>